<protein>
    <recommendedName>
        <fullName evidence="5">Probable membrane transporter protein</fullName>
    </recommendedName>
</protein>
<comment type="subcellular location">
    <subcellularLocation>
        <location evidence="5">Cell membrane</location>
        <topology evidence="5">Multi-pass membrane protein</topology>
    </subcellularLocation>
    <subcellularLocation>
        <location evidence="1">Membrane</location>
        <topology evidence="1">Multi-pass membrane protein</topology>
    </subcellularLocation>
</comment>
<name>A0A2P8C748_9BACT</name>
<evidence type="ECO:0000313" key="8">
    <source>
        <dbReference type="Proteomes" id="UP000240621"/>
    </source>
</evidence>
<dbReference type="RefSeq" id="WP_106543651.1">
    <property type="nucleotide sequence ID" value="NZ_BLAU01000001.1"/>
</dbReference>
<feature type="transmembrane region" description="Helical" evidence="5">
    <location>
        <begin position="40"/>
        <end position="60"/>
    </location>
</feature>
<comment type="caution">
    <text evidence="7">The sequence shown here is derived from an EMBL/GenBank/DDBJ whole genome shotgun (WGS) entry which is preliminary data.</text>
</comment>
<gene>
    <name evidence="7" type="ORF">CLV93_11386</name>
    <name evidence="6" type="ORF">JCM18694_26540</name>
</gene>
<feature type="transmembrane region" description="Helical" evidence="5">
    <location>
        <begin position="7"/>
        <end position="28"/>
    </location>
</feature>
<feature type="transmembrane region" description="Helical" evidence="5">
    <location>
        <begin position="72"/>
        <end position="91"/>
    </location>
</feature>
<dbReference type="PANTHER" id="PTHR43701:SF2">
    <property type="entry name" value="MEMBRANE TRANSPORTER PROTEIN YJNA-RELATED"/>
    <property type="match status" value="1"/>
</dbReference>
<dbReference type="EMBL" id="BLAU01000001">
    <property type="protein sequence ID" value="GET22408.1"/>
    <property type="molecule type" value="Genomic_DNA"/>
</dbReference>
<reference evidence="7 8" key="1">
    <citation type="submission" date="2018-03" db="EMBL/GenBank/DDBJ databases">
        <title>Genomic Encyclopedia of Archaeal and Bacterial Type Strains, Phase II (KMG-II): from individual species to whole genera.</title>
        <authorList>
            <person name="Goeker M."/>
        </authorList>
    </citation>
    <scope>NUCLEOTIDE SEQUENCE [LARGE SCALE GENOMIC DNA]</scope>
    <source>
        <strain evidence="7 8">DSM 27267</strain>
    </source>
</reference>
<dbReference type="PANTHER" id="PTHR43701">
    <property type="entry name" value="MEMBRANE TRANSPORTER PROTEIN MJ0441-RELATED"/>
    <property type="match status" value="1"/>
</dbReference>
<reference evidence="6 9" key="2">
    <citation type="submission" date="2019-10" db="EMBL/GenBank/DDBJ databases">
        <title>Prolixibacter strains distinguished by the presence of nitrate reductase genes were adept at nitrate-dependent anaerobic corrosion of metallic iron and carbon steel.</title>
        <authorList>
            <person name="Iino T."/>
            <person name="Shono N."/>
            <person name="Ito K."/>
            <person name="Nakamura R."/>
            <person name="Sueoka K."/>
            <person name="Harayama S."/>
            <person name="Ohkuma M."/>
        </authorList>
    </citation>
    <scope>NUCLEOTIDE SEQUENCE [LARGE SCALE GENOMIC DNA]</scope>
    <source>
        <strain evidence="6 9">MIC1-1</strain>
    </source>
</reference>
<evidence type="ECO:0000256" key="1">
    <source>
        <dbReference type="ARBA" id="ARBA00004141"/>
    </source>
</evidence>
<evidence type="ECO:0000313" key="9">
    <source>
        <dbReference type="Proteomes" id="UP000396862"/>
    </source>
</evidence>
<keyword evidence="3 5" id="KW-1133">Transmembrane helix</keyword>
<dbReference type="AlphaFoldDB" id="A0A2P8C748"/>
<evidence type="ECO:0000313" key="6">
    <source>
        <dbReference type="EMBL" id="GET22408.1"/>
    </source>
</evidence>
<evidence type="ECO:0000256" key="5">
    <source>
        <dbReference type="RuleBase" id="RU363041"/>
    </source>
</evidence>
<feature type="transmembrane region" description="Helical" evidence="5">
    <location>
        <begin position="199"/>
        <end position="219"/>
    </location>
</feature>
<accession>A0A2P8C748</accession>
<sequence length="250" mass="26440">MLYGIVFFIIAVASFIFAMLGLGGGMVYVPVLNWAGFDMVSVAIPLGLLLNGLNTGLVLIPFARKKMVDWKGGAVMAVTALVASPIGAMTSDKVPVATLKILFAIMVVAAAIRMIYASKMAEPDEMMSMKKRSIIGFFVGGFAGFVGGMLGLGGGFIIAPILMMMGYKTKEAAATTAFVVTFSSISGYLGHVSQGHMNWPLTIIVVIAVIIGSQLGGRYMTQKAKSKQVKVIYAIVLLVIAAKMVYGVIH</sequence>
<dbReference type="EMBL" id="PYGC01000013">
    <property type="protein sequence ID" value="PSK80792.1"/>
    <property type="molecule type" value="Genomic_DNA"/>
</dbReference>
<keyword evidence="5" id="KW-1003">Cell membrane</keyword>
<evidence type="ECO:0000256" key="4">
    <source>
        <dbReference type="ARBA" id="ARBA00023136"/>
    </source>
</evidence>
<evidence type="ECO:0000313" key="7">
    <source>
        <dbReference type="EMBL" id="PSK80792.1"/>
    </source>
</evidence>
<dbReference type="GO" id="GO:0005886">
    <property type="term" value="C:plasma membrane"/>
    <property type="evidence" value="ECO:0007669"/>
    <property type="project" value="UniProtKB-SubCell"/>
</dbReference>
<evidence type="ECO:0000256" key="3">
    <source>
        <dbReference type="ARBA" id="ARBA00022989"/>
    </source>
</evidence>
<proteinExistence type="inferred from homology"/>
<evidence type="ECO:0000256" key="2">
    <source>
        <dbReference type="ARBA" id="ARBA00022692"/>
    </source>
</evidence>
<keyword evidence="2 5" id="KW-0812">Transmembrane</keyword>
<feature type="transmembrane region" description="Helical" evidence="5">
    <location>
        <begin position="137"/>
        <end position="162"/>
    </location>
</feature>
<dbReference type="OrthoDB" id="6631017at2"/>
<dbReference type="InterPro" id="IPR051598">
    <property type="entry name" value="TSUP/Inactive_protease-like"/>
</dbReference>
<dbReference type="Proteomes" id="UP000396862">
    <property type="component" value="Unassembled WGS sequence"/>
</dbReference>
<dbReference type="InterPro" id="IPR002781">
    <property type="entry name" value="TM_pro_TauE-like"/>
</dbReference>
<dbReference type="Proteomes" id="UP000240621">
    <property type="component" value="Unassembled WGS sequence"/>
</dbReference>
<organism evidence="7 8">
    <name type="scientific">Prolixibacter denitrificans</name>
    <dbReference type="NCBI Taxonomy" id="1541063"/>
    <lineage>
        <taxon>Bacteria</taxon>
        <taxon>Pseudomonadati</taxon>
        <taxon>Bacteroidota</taxon>
        <taxon>Bacteroidia</taxon>
        <taxon>Marinilabiliales</taxon>
        <taxon>Prolixibacteraceae</taxon>
        <taxon>Prolixibacter</taxon>
    </lineage>
</organism>
<comment type="similarity">
    <text evidence="5">Belongs to the 4-toluene sulfonate uptake permease (TSUP) (TC 2.A.102) family.</text>
</comment>
<dbReference type="Pfam" id="PF01925">
    <property type="entry name" value="TauE"/>
    <property type="match status" value="1"/>
</dbReference>
<feature type="transmembrane region" description="Helical" evidence="5">
    <location>
        <begin position="97"/>
        <end position="116"/>
    </location>
</feature>
<keyword evidence="4 5" id="KW-0472">Membrane</keyword>
<keyword evidence="9" id="KW-1185">Reference proteome</keyword>
<feature type="transmembrane region" description="Helical" evidence="5">
    <location>
        <begin position="231"/>
        <end position="249"/>
    </location>
</feature>